<protein>
    <submittedName>
        <fullName evidence="9">TolC family protein</fullName>
    </submittedName>
</protein>
<dbReference type="Gene3D" id="1.20.1600.10">
    <property type="entry name" value="Outer membrane efflux proteins (OEP)"/>
    <property type="match status" value="1"/>
</dbReference>
<keyword evidence="4" id="KW-1134">Transmembrane beta strand</keyword>
<evidence type="ECO:0000256" key="7">
    <source>
        <dbReference type="ARBA" id="ARBA00023237"/>
    </source>
</evidence>
<keyword evidence="7" id="KW-0998">Cell outer membrane</keyword>
<evidence type="ECO:0000256" key="2">
    <source>
        <dbReference type="ARBA" id="ARBA00007613"/>
    </source>
</evidence>
<evidence type="ECO:0000256" key="6">
    <source>
        <dbReference type="ARBA" id="ARBA00023136"/>
    </source>
</evidence>
<evidence type="ECO:0000256" key="8">
    <source>
        <dbReference type="SAM" id="SignalP"/>
    </source>
</evidence>
<dbReference type="Pfam" id="PF02321">
    <property type="entry name" value="OEP"/>
    <property type="match status" value="2"/>
</dbReference>
<comment type="subcellular location">
    <subcellularLocation>
        <location evidence="1">Cell outer membrane</location>
    </subcellularLocation>
</comment>
<proteinExistence type="inferred from homology"/>
<keyword evidence="8" id="KW-0732">Signal</keyword>
<evidence type="ECO:0000313" key="9">
    <source>
        <dbReference type="EMBL" id="UVQ74493.1"/>
    </source>
</evidence>
<dbReference type="Proteomes" id="UP001060104">
    <property type="component" value="Chromosome"/>
</dbReference>
<dbReference type="InterPro" id="IPR051906">
    <property type="entry name" value="TolC-like"/>
</dbReference>
<keyword evidence="10" id="KW-1185">Reference proteome</keyword>
<evidence type="ECO:0000256" key="5">
    <source>
        <dbReference type="ARBA" id="ARBA00022692"/>
    </source>
</evidence>
<feature type="signal peptide" evidence="8">
    <location>
        <begin position="1"/>
        <end position="21"/>
    </location>
</feature>
<keyword evidence="6" id="KW-0472">Membrane</keyword>
<feature type="chain" id="PRO_5045189469" evidence="8">
    <location>
        <begin position="22"/>
        <end position="451"/>
    </location>
</feature>
<evidence type="ECO:0000313" key="10">
    <source>
        <dbReference type="Proteomes" id="UP001060104"/>
    </source>
</evidence>
<dbReference type="SUPFAM" id="SSF56954">
    <property type="entry name" value="Outer membrane efflux proteins (OEP)"/>
    <property type="match status" value="1"/>
</dbReference>
<dbReference type="InterPro" id="IPR003423">
    <property type="entry name" value="OMP_efflux"/>
</dbReference>
<evidence type="ECO:0000256" key="1">
    <source>
        <dbReference type="ARBA" id="ARBA00004442"/>
    </source>
</evidence>
<organism evidence="9 10">
    <name type="scientific">Bacteroides faecis</name>
    <dbReference type="NCBI Taxonomy" id="674529"/>
    <lineage>
        <taxon>Bacteria</taxon>
        <taxon>Pseudomonadati</taxon>
        <taxon>Bacteroidota</taxon>
        <taxon>Bacteroidia</taxon>
        <taxon>Bacteroidales</taxon>
        <taxon>Bacteroidaceae</taxon>
        <taxon>Bacteroides</taxon>
    </lineage>
</organism>
<keyword evidence="5" id="KW-0812">Transmembrane</keyword>
<dbReference type="RefSeq" id="WP_258902794.1">
    <property type="nucleotide sequence ID" value="NZ_CP103141.1"/>
</dbReference>
<evidence type="ECO:0000256" key="4">
    <source>
        <dbReference type="ARBA" id="ARBA00022452"/>
    </source>
</evidence>
<accession>A0ABY5T9D9</accession>
<dbReference type="PANTHER" id="PTHR30026">
    <property type="entry name" value="OUTER MEMBRANE PROTEIN TOLC"/>
    <property type="match status" value="1"/>
</dbReference>
<name>A0ABY5T9D9_9BACE</name>
<reference evidence="9" key="1">
    <citation type="submission" date="2022-08" db="EMBL/GenBank/DDBJ databases">
        <title>Genome Sequencing of Bacteroides fragilis Group Isolates with Nanopore Technology.</title>
        <authorList>
            <person name="Tisza M.J."/>
            <person name="Smith D."/>
            <person name="Dekker J.P."/>
        </authorList>
    </citation>
    <scope>NUCLEOTIDE SEQUENCE</scope>
    <source>
        <strain evidence="9">BFG-527</strain>
    </source>
</reference>
<keyword evidence="3" id="KW-0813">Transport</keyword>
<dbReference type="PANTHER" id="PTHR30026:SF20">
    <property type="entry name" value="OUTER MEMBRANE PROTEIN TOLC"/>
    <property type="match status" value="1"/>
</dbReference>
<gene>
    <name evidence="9" type="ORF">NXY30_26740</name>
</gene>
<comment type="similarity">
    <text evidence="2">Belongs to the outer membrane factor (OMF) (TC 1.B.17) family.</text>
</comment>
<dbReference type="EMBL" id="CP103141">
    <property type="protein sequence ID" value="UVQ74493.1"/>
    <property type="molecule type" value="Genomic_DNA"/>
</dbReference>
<evidence type="ECO:0000256" key="3">
    <source>
        <dbReference type="ARBA" id="ARBA00022448"/>
    </source>
</evidence>
<sequence length="451" mass="52192">MQRKIQLTLAIFLCCASMAWAQQDSIYSLKECIETGIMNNLVLQSKGQEIQKSKFEITEYRTRLFPKIQAFGNFINYIDKPTSVSLSSQVGSSPSANQPYMQSQTMRYNTSGGIQFSLPIYNQTLYTGIGIAKRMQDIQKMNYEKAKEDLTVEISQIYYLAQSTLEGMRLAQDNIQRLSELREITQAAYDNGVAMEVDVQRVDINLENAKVQYDNSISMYQQQLNMLRYVMGVNPDISFSVERFNMNFKEKNTVMGGLSNDLYEIKILQAKQDVLKRQGQVIKQGYIPSLSFVSQLGYTKYANHFNRIFHSTDTPKWYNSFYWGIALNIPIFDGFEKQAKLRKNKVEAYQNKLLLQDTHENLQTQYDNACNDYLNNERNFIKQRDNYLLAEKVYTVTFEKYREGIASMTELLQDEISMSSAQNNYVNAHYSYKVSELSLLKLGHKLDSLTE</sequence>